<evidence type="ECO:0000313" key="1">
    <source>
        <dbReference type="EMBL" id="QCT71096.1"/>
    </source>
</evidence>
<proteinExistence type="predicted"/>
<name>A0A4V1GLV4_EUBML</name>
<dbReference type="Pfam" id="PF11185">
    <property type="entry name" value="DUF2971"/>
    <property type="match status" value="1"/>
</dbReference>
<reference evidence="1 2" key="1">
    <citation type="submission" date="2018-05" db="EMBL/GenBank/DDBJ databases">
        <title>Genome comparison of Eubacterium sp.</title>
        <authorList>
            <person name="Feng Y."/>
            <person name="Sanchez-Andrea I."/>
            <person name="Stams A.J.M."/>
            <person name="De Vos W.M."/>
        </authorList>
    </citation>
    <scope>NUCLEOTIDE SEQUENCE [LARGE SCALE GENOMIC DNA]</scope>
    <source>
        <strain evidence="1 2">YI</strain>
    </source>
</reference>
<dbReference type="InterPro" id="IPR021352">
    <property type="entry name" value="DUF2971"/>
</dbReference>
<organism evidence="1 2">
    <name type="scientific">Eubacterium maltosivorans</name>
    <dbReference type="NCBI Taxonomy" id="2041044"/>
    <lineage>
        <taxon>Bacteria</taxon>
        <taxon>Bacillati</taxon>
        <taxon>Bacillota</taxon>
        <taxon>Clostridia</taxon>
        <taxon>Eubacteriales</taxon>
        <taxon>Eubacteriaceae</taxon>
        <taxon>Eubacterium</taxon>
    </lineage>
</organism>
<sequence>MNSKTKKKYVDMLKNNEVSMEEIMQFTVKYVPERLFRYMGFGEYWKNNLINGEIHLSKPKEFNDPFDSVPFVDFRKFWNDTGSKILKENKGFCFELDGNTRLSDEYVLYKEMIDVTQEEMRVCCFTEQNESLLMWAHYADSHKGFCIEYNTSKIPDIIKQYIFPVNYQENIYNSTYDLCQNSNNMFNFLLFKNNIWKYEKEWRIAVYRKQITKDLNFSDYISSVFLGIKCEEKNKKEVCEWAEKKGINVYQERVNYDGFNIKMEQII</sequence>
<dbReference type="KEGG" id="emt:CPZ25_007070"/>
<gene>
    <name evidence="1" type="ORF">CPZ25_007070</name>
</gene>
<accession>A0A4V1GLV4</accession>
<keyword evidence="2" id="KW-1185">Reference proteome</keyword>
<protein>
    <submittedName>
        <fullName evidence="1">DUF2971 domain-containing protein</fullName>
    </submittedName>
</protein>
<dbReference type="RefSeq" id="WP_096920694.1">
    <property type="nucleotide sequence ID" value="NZ_CP029487.1"/>
</dbReference>
<dbReference type="Proteomes" id="UP000218387">
    <property type="component" value="Chromosome"/>
</dbReference>
<evidence type="ECO:0000313" key="2">
    <source>
        <dbReference type="Proteomes" id="UP000218387"/>
    </source>
</evidence>
<dbReference type="EMBL" id="CP029487">
    <property type="protein sequence ID" value="QCT71096.1"/>
    <property type="molecule type" value="Genomic_DNA"/>
</dbReference>
<dbReference type="AlphaFoldDB" id="A0A4V1GLV4"/>